<evidence type="ECO:0000256" key="2">
    <source>
        <dbReference type="ARBA" id="ARBA00022475"/>
    </source>
</evidence>
<dbReference type="EMBL" id="JRPJ02000025">
    <property type="protein sequence ID" value="TLE09797.1"/>
    <property type="molecule type" value="Genomic_DNA"/>
</dbReference>
<comment type="similarity">
    <text evidence="7">Belongs to the ThrE exporter (TC 2.A.79) family.</text>
</comment>
<evidence type="ECO:0000313" key="10">
    <source>
        <dbReference type="Proteomes" id="UP000029857"/>
    </source>
</evidence>
<sequence length="202" mass="22964">MFNLELYPQLQEFLYTDFFNTNTLPHIFYKMLFAMVAGFGFAYALHPPKKVFFGIIIVAGFGYFIRSILLQSPIFSLAGATFCAAVCMGFVAMLLAKYTKVPVEVIVFPALLPMFPGSYGYRSILSLLTFTQHADKPEQLTYLLAFFNNITTMLSVSLSLVAGVLVIFIIFHEQNFTMTRGTKKTSIYQVLRELRKTRKQKP</sequence>
<keyword evidence="6" id="KW-0472">Membrane</keyword>
<comment type="subcellular location">
    <subcellularLocation>
        <location evidence="1">Cell membrane</location>
        <topology evidence="1">Multi-pass membrane protein</topology>
    </subcellularLocation>
</comment>
<proteinExistence type="inferred from homology"/>
<evidence type="ECO:0000256" key="6">
    <source>
        <dbReference type="ARBA" id="ARBA00023136"/>
    </source>
</evidence>
<dbReference type="Pfam" id="PF12821">
    <property type="entry name" value="ThrE_2"/>
    <property type="match status" value="1"/>
</dbReference>
<dbReference type="RefSeq" id="WP_034562856.1">
    <property type="nucleotide sequence ID" value="NZ_FZMS01000054.1"/>
</dbReference>
<name>A0A4U8U8U8_9HELI</name>
<dbReference type="GO" id="GO:0005886">
    <property type="term" value="C:plasma membrane"/>
    <property type="evidence" value="ECO:0007669"/>
    <property type="project" value="UniProtKB-SubCell"/>
</dbReference>
<feature type="domain" description="Threonine/Serine exporter ThrE" evidence="8">
    <location>
        <begin position="31"/>
        <end position="167"/>
    </location>
</feature>
<keyword evidence="4" id="KW-0812">Transmembrane</keyword>
<gene>
    <name evidence="9" type="ORF">LS79_007320</name>
</gene>
<evidence type="ECO:0000313" key="9">
    <source>
        <dbReference type="EMBL" id="TLE09797.1"/>
    </source>
</evidence>
<evidence type="ECO:0000256" key="4">
    <source>
        <dbReference type="ARBA" id="ARBA00022692"/>
    </source>
</evidence>
<evidence type="ECO:0000256" key="5">
    <source>
        <dbReference type="ARBA" id="ARBA00022989"/>
    </source>
</evidence>
<evidence type="ECO:0000259" key="8">
    <source>
        <dbReference type="Pfam" id="PF12821"/>
    </source>
</evidence>
<comment type="caution">
    <text evidence="9">The sequence shown here is derived from an EMBL/GenBank/DDBJ whole genome shotgun (WGS) entry which is preliminary data.</text>
</comment>
<evidence type="ECO:0000256" key="1">
    <source>
        <dbReference type="ARBA" id="ARBA00004651"/>
    </source>
</evidence>
<keyword evidence="2" id="KW-1003">Cell membrane</keyword>
<dbReference type="PANTHER" id="PTHR34390:SF1">
    <property type="entry name" value="SUCCINATE TRANSPORTER SUBUNIT YJJB-RELATED"/>
    <property type="match status" value="1"/>
</dbReference>
<evidence type="ECO:0000256" key="3">
    <source>
        <dbReference type="ARBA" id="ARBA00022519"/>
    </source>
</evidence>
<keyword evidence="5" id="KW-1133">Transmembrane helix</keyword>
<protein>
    <submittedName>
        <fullName evidence="9">Threonine/serine exporter</fullName>
    </submittedName>
</protein>
<keyword evidence="3" id="KW-0997">Cell inner membrane</keyword>
<dbReference type="PANTHER" id="PTHR34390">
    <property type="entry name" value="UPF0442 PROTEIN YJJB-RELATED"/>
    <property type="match status" value="1"/>
</dbReference>
<dbReference type="InterPro" id="IPR024528">
    <property type="entry name" value="ThrE_2"/>
</dbReference>
<dbReference type="InterPro" id="IPR050539">
    <property type="entry name" value="ThrE_Dicarb/AminoAcid_Exp"/>
</dbReference>
<organism evidence="9 10">
    <name type="scientific">Helicobacter bilis</name>
    <dbReference type="NCBI Taxonomy" id="37372"/>
    <lineage>
        <taxon>Bacteria</taxon>
        <taxon>Pseudomonadati</taxon>
        <taxon>Campylobacterota</taxon>
        <taxon>Epsilonproteobacteria</taxon>
        <taxon>Campylobacterales</taxon>
        <taxon>Helicobacteraceae</taxon>
        <taxon>Helicobacter</taxon>
    </lineage>
</organism>
<reference evidence="9 10" key="1">
    <citation type="journal article" date="2014" name="Genome Announc.">
        <title>Draft genome sequences of eight enterohepatic helicobacter species isolated from both laboratory and wild rodents.</title>
        <authorList>
            <person name="Sheh A."/>
            <person name="Shen Z."/>
            <person name="Fox J.G."/>
        </authorList>
    </citation>
    <scope>NUCLEOTIDE SEQUENCE [LARGE SCALE GENOMIC DNA]</scope>
    <source>
        <strain evidence="9 10">ATCC 49320</strain>
    </source>
</reference>
<dbReference type="AlphaFoldDB" id="A0A4U8U8U8"/>
<dbReference type="GO" id="GO:0015744">
    <property type="term" value="P:succinate transport"/>
    <property type="evidence" value="ECO:0007669"/>
    <property type="project" value="TreeGrafter"/>
</dbReference>
<dbReference type="Proteomes" id="UP000029857">
    <property type="component" value="Unassembled WGS sequence"/>
</dbReference>
<evidence type="ECO:0000256" key="7">
    <source>
        <dbReference type="ARBA" id="ARBA00034125"/>
    </source>
</evidence>
<accession>A0A4U8U8U8</accession>